<protein>
    <submittedName>
        <fullName evidence="3">EamA family transporter</fullName>
    </submittedName>
</protein>
<dbReference type="Proteomes" id="UP001226434">
    <property type="component" value="Unassembled WGS sequence"/>
</dbReference>
<feature type="transmembrane region" description="Helical" evidence="1">
    <location>
        <begin position="33"/>
        <end position="55"/>
    </location>
</feature>
<dbReference type="PANTHER" id="PTHR22911">
    <property type="entry name" value="ACYL-MALONYL CONDENSING ENZYME-RELATED"/>
    <property type="match status" value="1"/>
</dbReference>
<reference evidence="3 4" key="1">
    <citation type="submission" date="2023-05" db="EMBL/GenBank/DDBJ databases">
        <title>Genome sequence of Pinibacter sp. MAH-24.</title>
        <authorList>
            <person name="Huq M.A."/>
        </authorList>
    </citation>
    <scope>NUCLEOTIDE SEQUENCE [LARGE SCALE GENOMIC DNA]</scope>
    <source>
        <strain evidence="3 4">MAH-24</strain>
    </source>
</reference>
<feature type="transmembrane region" description="Helical" evidence="1">
    <location>
        <begin position="121"/>
        <end position="139"/>
    </location>
</feature>
<dbReference type="PANTHER" id="PTHR22911:SF137">
    <property type="entry name" value="SOLUTE CARRIER FAMILY 35 MEMBER G2-RELATED"/>
    <property type="match status" value="1"/>
</dbReference>
<name>A0ABT6RAL0_9BACT</name>
<evidence type="ECO:0000313" key="3">
    <source>
        <dbReference type="EMBL" id="MDI3319614.1"/>
    </source>
</evidence>
<feature type="transmembrane region" description="Helical" evidence="1">
    <location>
        <begin position="6"/>
        <end position="26"/>
    </location>
</feature>
<gene>
    <name evidence="3" type="ORF">QJ048_07510</name>
</gene>
<dbReference type="InterPro" id="IPR000620">
    <property type="entry name" value="EamA_dom"/>
</dbReference>
<dbReference type="EMBL" id="JASBRG010000005">
    <property type="protein sequence ID" value="MDI3319614.1"/>
    <property type="molecule type" value="Genomic_DNA"/>
</dbReference>
<feature type="transmembrane region" description="Helical" evidence="1">
    <location>
        <begin position="93"/>
        <end position="115"/>
    </location>
</feature>
<feature type="transmembrane region" description="Helical" evidence="1">
    <location>
        <begin position="67"/>
        <end position="86"/>
    </location>
</feature>
<keyword evidence="1" id="KW-0472">Membrane</keyword>
<accession>A0ABT6RAL0</accession>
<keyword evidence="4" id="KW-1185">Reference proteome</keyword>
<feature type="domain" description="EamA" evidence="2">
    <location>
        <begin position="3"/>
        <end position="138"/>
    </location>
</feature>
<keyword evidence="1" id="KW-0812">Transmembrane</keyword>
<organism evidence="3 4">
    <name type="scientific">Pinibacter soli</name>
    <dbReference type="NCBI Taxonomy" id="3044211"/>
    <lineage>
        <taxon>Bacteria</taxon>
        <taxon>Pseudomonadati</taxon>
        <taxon>Bacteroidota</taxon>
        <taxon>Chitinophagia</taxon>
        <taxon>Chitinophagales</taxon>
        <taxon>Chitinophagaceae</taxon>
        <taxon>Pinibacter</taxon>
    </lineage>
</organism>
<proteinExistence type="predicted"/>
<evidence type="ECO:0000259" key="2">
    <source>
        <dbReference type="Pfam" id="PF00892"/>
    </source>
</evidence>
<sequence length="140" mass="15229">MPSWLIFAILSAVFAALTAIFAKAGLKDINSDLAMAIRTVIILFIAWGIVFFRGYTSQLSSLTKNNWIFLILSAIATGLSWIFYFRALQVGKVAAVSAIDKGSIVLTVLLAFIFLKEPITLRTVIAITLIASGMLVMALK</sequence>
<dbReference type="Pfam" id="PF00892">
    <property type="entry name" value="EamA"/>
    <property type="match status" value="1"/>
</dbReference>
<comment type="caution">
    <text evidence="3">The sequence shown here is derived from an EMBL/GenBank/DDBJ whole genome shotgun (WGS) entry which is preliminary data.</text>
</comment>
<evidence type="ECO:0000313" key="4">
    <source>
        <dbReference type="Proteomes" id="UP001226434"/>
    </source>
</evidence>
<dbReference type="Gene3D" id="1.10.3730.20">
    <property type="match status" value="1"/>
</dbReference>
<evidence type="ECO:0000256" key="1">
    <source>
        <dbReference type="SAM" id="Phobius"/>
    </source>
</evidence>
<keyword evidence="1" id="KW-1133">Transmembrane helix</keyword>
<dbReference type="RefSeq" id="WP_282333731.1">
    <property type="nucleotide sequence ID" value="NZ_JASBRG010000005.1"/>
</dbReference>
<dbReference type="SUPFAM" id="SSF103481">
    <property type="entry name" value="Multidrug resistance efflux transporter EmrE"/>
    <property type="match status" value="1"/>
</dbReference>
<dbReference type="InterPro" id="IPR037185">
    <property type="entry name" value="EmrE-like"/>
</dbReference>